<proteinExistence type="predicted"/>
<dbReference type="EMBL" id="RKHQ01000001">
    <property type="protein sequence ID" value="ROR95911.1"/>
    <property type="molecule type" value="Genomic_DNA"/>
</dbReference>
<organism evidence="1 2">
    <name type="scientific">Salana multivorans</name>
    <dbReference type="NCBI Taxonomy" id="120377"/>
    <lineage>
        <taxon>Bacteria</taxon>
        <taxon>Bacillati</taxon>
        <taxon>Actinomycetota</taxon>
        <taxon>Actinomycetes</taxon>
        <taxon>Micrococcales</taxon>
        <taxon>Beutenbergiaceae</taxon>
        <taxon>Salana</taxon>
    </lineage>
</organism>
<evidence type="ECO:0000313" key="1">
    <source>
        <dbReference type="EMBL" id="ROR95911.1"/>
    </source>
</evidence>
<protein>
    <submittedName>
        <fullName evidence="1">Uncharacterized protein</fullName>
    </submittedName>
</protein>
<name>A0A3N2D807_9MICO</name>
<comment type="caution">
    <text evidence="1">The sequence shown here is derived from an EMBL/GenBank/DDBJ whole genome shotgun (WGS) entry which is preliminary data.</text>
</comment>
<dbReference type="Proteomes" id="UP000275356">
    <property type="component" value="Unassembled WGS sequence"/>
</dbReference>
<reference evidence="1 2" key="1">
    <citation type="submission" date="2018-11" db="EMBL/GenBank/DDBJ databases">
        <title>Sequencing the genomes of 1000 actinobacteria strains.</title>
        <authorList>
            <person name="Klenk H.-P."/>
        </authorList>
    </citation>
    <scope>NUCLEOTIDE SEQUENCE [LARGE SCALE GENOMIC DNA]</scope>
    <source>
        <strain evidence="1 2">DSM 13521</strain>
    </source>
</reference>
<evidence type="ECO:0000313" key="2">
    <source>
        <dbReference type="Proteomes" id="UP000275356"/>
    </source>
</evidence>
<sequence length="521" mass="57287">MGRERHLHRFPRAQDIPLVRRASQASVRCDAVPEGTQQRGLDRHLAARGYPPRKRQRVPGSGNVPALCLGHSRRPMVRSPTGECCLGYLQGLSRHRRQHPSRAARASVMTLAIDCAWESAPGVRAPELRATWARLRITVGDQTATLVKERETPAQVRESIDVAAYPLAEWLAINWWALDTRSHLPDYEGLNLAGAGDGFPWPTMVLRSDRQQMWVRVTPRQDQGLRVHSLASINAVLDGDEVLRSLGRFIDATVRRLDESGVTGTLLQDEWSAIQEADAEVRQFAMVAASWGFDPYDISDDVAHALLSAGEALNDNALLADLARAVPFSALESAENWLRDAIRAKRSADARVRPLPAFEPLLSVSGAAPWREGYRRADALREELGLSLTDPVPIEDFVALSHASSQPPENVEALARVDGDETAAIVGPDIDPSAPRGRFIGARALARRITDPRTRSSLLTRGARYTDKLERAFAAEFLAPAAGLRELLDGDFSEESQARAARAFRVSDLVIGHQIDNQLAA</sequence>
<gene>
    <name evidence="1" type="ORF">EDD28_0479</name>
</gene>
<keyword evidence="2" id="KW-1185">Reference proteome</keyword>
<dbReference type="AlphaFoldDB" id="A0A3N2D807"/>
<accession>A0A3N2D807</accession>